<sequence length="489" mass="51559">MHLSPTDPLSNSTHASGAPGACPPAITRDWTCPFCPLLCDDLVVNAYSDGTLNVPDTECPRLSQALTQYGAANAQCRSVVDGNDADLDTALTRAAQMLANARRPLFGALATDVAGARALYTLAASCGAILDHLHGDALTPATLALQDRGSFFTTLSEVRSRADLLVFFGCQPSRRYPRFFTRTLAGTEIARELIFVGCAVDPAAAGLAHTQTQTLLPHADPFDTLALWSALGEGRAPGALHNDTSNAADTSTAATLASLQERIAAARYAVIVYEPGALPSPHAALLIEALNRIVKTANRTTRAACLALGGDDGALSVNQTVTWLSGMPLRTRLSTPARIAGTAPLDHDPYRYRTSRLLASGEVDALLWTTSFAPHAWPASLDRAAPLIVLGHPALADAAKARGANTVFIPVATPGIDSGGHLFRVDSSVVMPLAAARGDALASVASIAAQLTERLNARLMVRLTERSTEQLNAQSSARLHEQRTGEEQR</sequence>
<dbReference type="RefSeq" id="WP_094779068.1">
    <property type="nucleotide sequence ID" value="NZ_CYGX02000015.1"/>
</dbReference>
<keyword evidence="3" id="KW-1185">Reference proteome</keyword>
<evidence type="ECO:0000313" key="3">
    <source>
        <dbReference type="Proteomes" id="UP000187012"/>
    </source>
</evidence>
<dbReference type="STRING" id="1247936.BN2475_150145"/>
<evidence type="ECO:0000256" key="1">
    <source>
        <dbReference type="SAM" id="MobiDB-lite"/>
    </source>
</evidence>
<dbReference type="AlphaFoldDB" id="A0A1N7RTV3"/>
<feature type="compositionally biased region" description="Basic and acidic residues" evidence="1">
    <location>
        <begin position="478"/>
        <end position="489"/>
    </location>
</feature>
<accession>A0A1N7RTV3</accession>
<dbReference type="SUPFAM" id="SSF53706">
    <property type="entry name" value="Formate dehydrogenase/DMSO reductase, domains 1-3"/>
    <property type="match status" value="1"/>
</dbReference>
<name>A0A1N7RTV3_9BURK</name>
<organism evidence="2 3">
    <name type="scientific">Paraburkholderia ribeironis</name>
    <dbReference type="NCBI Taxonomy" id="1247936"/>
    <lineage>
        <taxon>Bacteria</taxon>
        <taxon>Pseudomonadati</taxon>
        <taxon>Pseudomonadota</taxon>
        <taxon>Betaproteobacteria</taxon>
        <taxon>Burkholderiales</taxon>
        <taxon>Burkholderiaceae</taxon>
        <taxon>Paraburkholderia</taxon>
    </lineage>
</organism>
<feature type="region of interest" description="Disordered" evidence="1">
    <location>
        <begin position="470"/>
        <end position="489"/>
    </location>
</feature>
<dbReference type="OrthoDB" id="240576at2"/>
<gene>
    <name evidence="2" type="ORF">BN2475_150145</name>
</gene>
<protein>
    <submittedName>
        <fullName evidence="2">Formylmethanofuran dehydrogenase, subunit B</fullName>
    </submittedName>
</protein>
<dbReference type="EMBL" id="CYGX02000015">
    <property type="protein sequence ID" value="SIT38532.1"/>
    <property type="molecule type" value="Genomic_DNA"/>
</dbReference>
<dbReference type="Gene3D" id="3.40.50.1220">
    <property type="entry name" value="TPP-binding domain"/>
    <property type="match status" value="1"/>
</dbReference>
<dbReference type="Proteomes" id="UP000187012">
    <property type="component" value="Unassembled WGS sequence"/>
</dbReference>
<proteinExistence type="predicted"/>
<reference evidence="2 3" key="1">
    <citation type="submission" date="2016-12" db="EMBL/GenBank/DDBJ databases">
        <authorList>
            <person name="Song W.-J."/>
            <person name="Kurnit D.M."/>
        </authorList>
    </citation>
    <scope>NUCLEOTIDE SEQUENCE [LARGE SCALE GENOMIC DNA]</scope>
    <source>
        <strain evidence="2 3">STM7296</strain>
    </source>
</reference>
<evidence type="ECO:0000313" key="2">
    <source>
        <dbReference type="EMBL" id="SIT38532.1"/>
    </source>
</evidence>